<dbReference type="HOGENOM" id="CLU_1569522_0_0_0"/>
<dbReference type="STRING" id="1499966.U14_03422"/>
<dbReference type="Proteomes" id="UP000030700">
    <property type="component" value="Unassembled WGS sequence"/>
</dbReference>
<keyword evidence="2" id="KW-1185">Reference proteome</keyword>
<accession>A0A081BP55</accession>
<dbReference type="EMBL" id="DF820458">
    <property type="protein sequence ID" value="GAK52171.1"/>
    <property type="molecule type" value="Genomic_DNA"/>
</dbReference>
<name>A0A081BP55_9BACT</name>
<proteinExistence type="predicted"/>
<evidence type="ECO:0008006" key="3">
    <source>
        <dbReference type="Google" id="ProtNLM"/>
    </source>
</evidence>
<evidence type="ECO:0000313" key="2">
    <source>
        <dbReference type="Proteomes" id="UP000030700"/>
    </source>
</evidence>
<gene>
    <name evidence="1" type="ORF">U14_03422</name>
</gene>
<dbReference type="AlphaFoldDB" id="A0A081BP55"/>
<organism evidence="1">
    <name type="scientific">Candidatus Moduliflexus flocculans</name>
    <dbReference type="NCBI Taxonomy" id="1499966"/>
    <lineage>
        <taxon>Bacteria</taxon>
        <taxon>Candidatus Moduliflexota</taxon>
        <taxon>Candidatus Moduliflexia</taxon>
        <taxon>Candidatus Moduliflexales</taxon>
        <taxon>Candidatus Moduliflexaceae</taxon>
    </lineage>
</organism>
<sequence>MSLCSECAAIQVTCCAKELRDILVTMGDIARLSEQLGGAQDFWEYRQPVDPEYLDQDDDPNWNVYTLRPDGTRKVLKKTAARACIFLTETGCRFSEEVRPIVCRMFPFTYTEHGIDGIDESECPVHLLQDGQTLLAALDMWQEKAEKWRKMLYDELRTQGEYLS</sequence>
<protein>
    <recommendedName>
        <fullName evidence="3">YkgJ family cysteine cluster protein</fullName>
    </recommendedName>
</protein>
<evidence type="ECO:0000313" key="1">
    <source>
        <dbReference type="EMBL" id="GAK52171.1"/>
    </source>
</evidence>
<reference evidence="1" key="1">
    <citation type="journal article" date="2015" name="PeerJ">
        <title>First genomic representation of candidate bacterial phylum KSB3 points to enhanced environmental sensing as a trigger of wastewater bulking.</title>
        <authorList>
            <person name="Sekiguchi Y."/>
            <person name="Ohashi A."/>
            <person name="Parks D.H."/>
            <person name="Yamauchi T."/>
            <person name="Tyson G.W."/>
            <person name="Hugenholtz P."/>
        </authorList>
    </citation>
    <scope>NUCLEOTIDE SEQUENCE [LARGE SCALE GENOMIC DNA]</scope>
</reference>